<feature type="binding site" evidence="5">
    <location>
        <position position="138"/>
    </location>
    <ligand>
        <name>dimethylallyl diphosphate</name>
        <dbReference type="ChEBI" id="CHEBI:57623"/>
    </ligand>
</feature>
<dbReference type="EMBL" id="JACHMH010000001">
    <property type="protein sequence ID" value="MBB4678394.1"/>
    <property type="molecule type" value="Genomic_DNA"/>
</dbReference>
<keyword evidence="4 5" id="KW-0411">Iron-sulfur</keyword>
<feature type="binding site" evidence="5">
    <location>
        <position position="171"/>
    </location>
    <ligand>
        <name>(2E)-4-hydroxy-3-methylbut-2-enyl diphosphate</name>
        <dbReference type="ChEBI" id="CHEBI:128753"/>
    </ligand>
</feature>
<comment type="similarity">
    <text evidence="5">Belongs to the IspH family.</text>
</comment>
<dbReference type="GO" id="GO:0051539">
    <property type="term" value="F:4 iron, 4 sulfur cluster binding"/>
    <property type="evidence" value="ECO:0007669"/>
    <property type="project" value="UniProtKB-UniRule"/>
</dbReference>
<keyword evidence="1 5" id="KW-0004">4Fe-4S</keyword>
<keyword evidence="5 6" id="KW-0560">Oxidoreductase</keyword>
<keyword evidence="3 5" id="KW-0408">Iron</keyword>
<feature type="binding site" evidence="5">
    <location>
        <position position="291"/>
    </location>
    <ligand>
        <name>[4Fe-4S] cluster</name>
        <dbReference type="ChEBI" id="CHEBI:49883"/>
    </ligand>
</feature>
<dbReference type="RefSeq" id="WP_185004229.1">
    <property type="nucleotide sequence ID" value="NZ_BAAAUI010000028.1"/>
</dbReference>
<feature type="binding site" evidence="5">
    <location>
        <position position="261"/>
    </location>
    <ligand>
        <name>(2E)-4-hydroxy-3-methylbut-2-enyl diphosphate</name>
        <dbReference type="ChEBI" id="CHEBI:128753"/>
    </ligand>
</feature>
<keyword evidence="2 5" id="KW-0479">Metal-binding</keyword>
<evidence type="ECO:0000313" key="6">
    <source>
        <dbReference type="EMBL" id="MBB4678394.1"/>
    </source>
</evidence>
<organism evidence="6 7">
    <name type="scientific">Crossiella cryophila</name>
    <dbReference type="NCBI Taxonomy" id="43355"/>
    <lineage>
        <taxon>Bacteria</taxon>
        <taxon>Bacillati</taxon>
        <taxon>Actinomycetota</taxon>
        <taxon>Actinomycetes</taxon>
        <taxon>Pseudonocardiales</taxon>
        <taxon>Pseudonocardiaceae</taxon>
        <taxon>Crossiella</taxon>
    </lineage>
</organism>
<feature type="binding site" evidence="5">
    <location>
        <position position="320"/>
    </location>
    <ligand>
        <name>dimethylallyl diphosphate</name>
        <dbReference type="ChEBI" id="CHEBI:57623"/>
    </ligand>
</feature>
<dbReference type="SMR" id="A0A7W7CF61"/>
<feature type="binding site" evidence="5">
    <location>
        <position position="193"/>
    </location>
    <ligand>
        <name>[4Fe-4S] cluster</name>
        <dbReference type="ChEBI" id="CHEBI:49883"/>
    </ligand>
</feature>
<dbReference type="Gene3D" id="3.40.50.11270">
    <property type="match status" value="1"/>
</dbReference>
<dbReference type="Pfam" id="PF02401">
    <property type="entry name" value="LYTB"/>
    <property type="match status" value="1"/>
</dbReference>
<dbReference type="UniPathway" id="UPA00056">
    <property type="reaction ID" value="UER00097"/>
</dbReference>
<dbReference type="UniPathway" id="UPA00059">
    <property type="reaction ID" value="UER00105"/>
</dbReference>
<dbReference type="PANTHER" id="PTHR30426:SF0">
    <property type="entry name" value="4-HYDROXY-3-METHYLBUT-2-ENYL DIPHOSPHATE REDUCTASE"/>
    <property type="match status" value="1"/>
</dbReference>
<evidence type="ECO:0000256" key="4">
    <source>
        <dbReference type="ARBA" id="ARBA00023014"/>
    </source>
</evidence>
<protein>
    <recommendedName>
        <fullName evidence="5">4-hydroxy-3-methylbut-2-enyl diphosphate reductase</fullName>
        <shortName evidence="5">HMBPP reductase</shortName>
        <ecNumber evidence="5">1.17.7.4</ecNumber>
    </recommendedName>
</protein>
<feature type="binding site" evidence="5">
    <location>
        <position position="363"/>
    </location>
    <ligand>
        <name>(2E)-4-hydroxy-3-methylbut-2-enyl diphosphate</name>
        <dbReference type="ChEBI" id="CHEBI:128753"/>
    </ligand>
</feature>
<feature type="binding site" evidence="5">
    <location>
        <position position="320"/>
    </location>
    <ligand>
        <name>(2E)-4-hydroxy-3-methylbut-2-enyl diphosphate</name>
        <dbReference type="ChEBI" id="CHEBI:128753"/>
    </ligand>
</feature>
<feature type="binding site" evidence="5">
    <location>
        <position position="221"/>
    </location>
    <ligand>
        <name>isopentenyl diphosphate</name>
        <dbReference type="ChEBI" id="CHEBI:128769"/>
    </ligand>
</feature>
<feature type="binding site" evidence="5">
    <location>
        <position position="319"/>
    </location>
    <ligand>
        <name>(2E)-4-hydroxy-3-methylbut-2-enyl diphosphate</name>
        <dbReference type="ChEBI" id="CHEBI:128753"/>
    </ligand>
</feature>
<accession>A0A7W7CF61</accession>
<comment type="function">
    <text evidence="5">Catalyzes the conversion of 1-hydroxy-2-methyl-2-(E)-butenyl 4-diphosphate (HMBPP) into a mixture of isopentenyl diphosphate (IPP) and dimethylallyl diphosphate (DMAPP). Acts in the terminal step of the DOXP/MEP pathway for isoprenoid precursor biosynthesis.</text>
</comment>
<feature type="binding site" evidence="5">
    <location>
        <position position="320"/>
    </location>
    <ligand>
        <name>isopentenyl diphosphate</name>
        <dbReference type="ChEBI" id="CHEBI:128769"/>
    </ligand>
</feature>
<comment type="catalytic activity">
    <reaction evidence="5">
        <text>dimethylallyl diphosphate + 2 oxidized [2Fe-2S]-[ferredoxin] + H2O = (2E)-4-hydroxy-3-methylbut-2-enyl diphosphate + 2 reduced [2Fe-2S]-[ferredoxin] + 2 H(+)</text>
        <dbReference type="Rhea" id="RHEA:24825"/>
        <dbReference type="Rhea" id="RHEA-COMP:10000"/>
        <dbReference type="Rhea" id="RHEA-COMP:10001"/>
        <dbReference type="ChEBI" id="CHEBI:15377"/>
        <dbReference type="ChEBI" id="CHEBI:15378"/>
        <dbReference type="ChEBI" id="CHEBI:33737"/>
        <dbReference type="ChEBI" id="CHEBI:33738"/>
        <dbReference type="ChEBI" id="CHEBI:57623"/>
        <dbReference type="ChEBI" id="CHEBI:128753"/>
        <dbReference type="EC" id="1.17.7.4"/>
    </reaction>
</comment>
<comment type="caution">
    <text evidence="6">The sequence shown here is derived from an EMBL/GenBank/DDBJ whole genome shotgun (WGS) entry which is preliminary data.</text>
</comment>
<dbReference type="NCBIfam" id="NF002190">
    <property type="entry name" value="PRK01045.1-4"/>
    <property type="match status" value="1"/>
</dbReference>
<evidence type="ECO:0000256" key="3">
    <source>
        <dbReference type="ARBA" id="ARBA00023004"/>
    </source>
</evidence>
<feature type="binding site" evidence="5">
    <location>
        <position position="321"/>
    </location>
    <ligand>
        <name>dimethylallyl diphosphate</name>
        <dbReference type="ChEBI" id="CHEBI:57623"/>
    </ligand>
</feature>
<feature type="binding site" evidence="5">
    <location>
        <position position="171"/>
    </location>
    <ligand>
        <name>dimethylallyl diphosphate</name>
        <dbReference type="ChEBI" id="CHEBI:57623"/>
    </ligand>
</feature>
<dbReference type="GO" id="GO:0050992">
    <property type="term" value="P:dimethylallyl diphosphate biosynthetic process"/>
    <property type="evidence" value="ECO:0007669"/>
    <property type="project" value="UniProtKB-UniRule"/>
</dbReference>
<dbReference type="PANTHER" id="PTHR30426">
    <property type="entry name" value="4-HYDROXY-3-METHYLBUT-2-ENYL DIPHOSPHATE REDUCTASE"/>
    <property type="match status" value="1"/>
</dbReference>
<evidence type="ECO:0000256" key="2">
    <source>
        <dbReference type="ARBA" id="ARBA00022723"/>
    </source>
</evidence>
<dbReference type="InterPro" id="IPR003451">
    <property type="entry name" value="LytB/IspH"/>
</dbReference>
<proteinExistence type="inferred from homology"/>
<feature type="binding site" evidence="5">
    <location>
        <position position="171"/>
    </location>
    <ligand>
        <name>isopentenyl diphosphate</name>
        <dbReference type="ChEBI" id="CHEBI:128769"/>
    </ligand>
</feature>
<dbReference type="NCBIfam" id="NF002188">
    <property type="entry name" value="PRK01045.1-2"/>
    <property type="match status" value="1"/>
</dbReference>
<comment type="pathway">
    <text evidence="5">Isoprenoid biosynthesis; dimethylallyl diphosphate biosynthesis; dimethylallyl diphosphate from (2E)-4-hydroxy-3-methylbutenyl diphosphate: step 1/1.</text>
</comment>
<evidence type="ECO:0000256" key="1">
    <source>
        <dbReference type="ARBA" id="ARBA00022485"/>
    </source>
</evidence>
<feature type="binding site" evidence="5">
    <location>
        <position position="319"/>
    </location>
    <ligand>
        <name>isopentenyl diphosphate</name>
        <dbReference type="ChEBI" id="CHEBI:128769"/>
    </ligand>
</feature>
<dbReference type="GO" id="GO:0019288">
    <property type="term" value="P:isopentenyl diphosphate biosynthetic process, methylerythritol 4-phosphate pathway"/>
    <property type="evidence" value="ECO:0007669"/>
    <property type="project" value="UniProtKB-UniRule"/>
</dbReference>
<keyword evidence="7" id="KW-1185">Reference proteome</keyword>
<feature type="binding site" evidence="5">
    <location>
        <position position="138"/>
    </location>
    <ligand>
        <name>(2E)-4-hydroxy-3-methylbut-2-enyl diphosphate</name>
        <dbReference type="ChEBI" id="CHEBI:128753"/>
    </ligand>
</feature>
<comment type="catalytic activity">
    <reaction evidence="5">
        <text>isopentenyl diphosphate + 2 oxidized [2Fe-2S]-[ferredoxin] + H2O = (2E)-4-hydroxy-3-methylbut-2-enyl diphosphate + 2 reduced [2Fe-2S]-[ferredoxin] + 2 H(+)</text>
        <dbReference type="Rhea" id="RHEA:24488"/>
        <dbReference type="Rhea" id="RHEA-COMP:10000"/>
        <dbReference type="Rhea" id="RHEA-COMP:10001"/>
        <dbReference type="ChEBI" id="CHEBI:15377"/>
        <dbReference type="ChEBI" id="CHEBI:15378"/>
        <dbReference type="ChEBI" id="CHEBI:33737"/>
        <dbReference type="ChEBI" id="CHEBI:33738"/>
        <dbReference type="ChEBI" id="CHEBI:128753"/>
        <dbReference type="ChEBI" id="CHEBI:128769"/>
        <dbReference type="EC" id="1.17.7.4"/>
    </reaction>
</comment>
<feature type="binding site" evidence="5">
    <location>
        <position position="321"/>
    </location>
    <ligand>
        <name>(2E)-4-hydroxy-3-methylbut-2-enyl diphosphate</name>
        <dbReference type="ChEBI" id="CHEBI:128753"/>
    </ligand>
</feature>
<dbReference type="Gene3D" id="3.40.1010.20">
    <property type="entry name" value="4-hydroxy-3-methylbut-2-enyl diphosphate reductase, catalytic domain"/>
    <property type="match status" value="2"/>
</dbReference>
<feature type="binding site" evidence="5">
    <location>
        <position position="221"/>
    </location>
    <ligand>
        <name>(2E)-4-hydroxy-3-methylbut-2-enyl diphosphate</name>
        <dbReference type="ChEBI" id="CHEBI:128753"/>
    </ligand>
</feature>
<gene>
    <name evidence="5" type="primary">ispH</name>
    <name evidence="6" type="ORF">HNR67_004512</name>
</gene>
<dbReference type="GO" id="GO:0051745">
    <property type="term" value="F:4-hydroxy-3-methylbut-2-enyl diphosphate reductase activity"/>
    <property type="evidence" value="ECO:0007669"/>
    <property type="project" value="UniProtKB-UniRule"/>
</dbReference>
<dbReference type="AlphaFoldDB" id="A0A7W7CF61"/>
<feature type="binding site" evidence="5">
    <location>
        <position position="363"/>
    </location>
    <ligand>
        <name>isopentenyl diphosphate</name>
        <dbReference type="ChEBI" id="CHEBI:128769"/>
    </ligand>
</feature>
<feature type="binding site" evidence="5">
    <location>
        <position position="109"/>
    </location>
    <ligand>
        <name>[4Fe-4S] cluster</name>
        <dbReference type="ChEBI" id="CHEBI:49883"/>
    </ligand>
</feature>
<feature type="active site" description="Proton donor" evidence="5">
    <location>
        <position position="223"/>
    </location>
</feature>
<sequence>MNSPHHGTGGVLVATALRTEAGEIPAPAALLLAGDLRRRGLPVRTGPLHLDEHARHATIDRGALGAAGLGVAAPPDDPVALAAAEQVLAEWSAVAGPRSILLASPRSFCAGVERAIEIVERTLETRTNPVYVRKQIVHNTYVVEDLAARGAIFVDELDEVPDGSTVVFSAHGVSPAVRTEATQRGLEVIDGTCPLVTKVHAEARRYAARGDTIVLIGHAGHEEVEGTLGEAPEATILVETPEDVVGLDLADPARVSYLTQTTLAIDETAEVVEALRTKFPLLHEPPSDDICYATTNRQNSLKAVIDESDLVLVVGSTNSSNSVRLVELSRRNGTPAQLIDRVGDIRAEWLAGVRVLGLTAGASAPPALVEEVVTALGGLGEITRTEREVTRETVHFGLPAAVRRGVES</sequence>
<comment type="pathway">
    <text evidence="5">Isoprenoid biosynthesis; isopentenyl diphosphate biosynthesis via DXP pathway; isopentenyl diphosphate from 1-deoxy-D-xylulose 5-phosphate: step 6/6.</text>
</comment>
<dbReference type="NCBIfam" id="TIGR00216">
    <property type="entry name" value="ispH_lytB"/>
    <property type="match status" value="1"/>
</dbReference>
<feature type="binding site" evidence="5">
    <location>
        <position position="319"/>
    </location>
    <ligand>
        <name>dimethylallyl diphosphate</name>
        <dbReference type="ChEBI" id="CHEBI:57623"/>
    </ligand>
</feature>
<feature type="binding site" evidence="5">
    <location>
        <position position="138"/>
    </location>
    <ligand>
        <name>isopentenyl diphosphate</name>
        <dbReference type="ChEBI" id="CHEBI:128769"/>
    </ligand>
</feature>
<keyword evidence="5" id="KW-0414">Isoprene biosynthesis</keyword>
<name>A0A7W7CF61_9PSEU</name>
<dbReference type="Proteomes" id="UP000533598">
    <property type="component" value="Unassembled WGS sequence"/>
</dbReference>
<comment type="cofactor">
    <cofactor evidence="5">
        <name>[4Fe-4S] cluster</name>
        <dbReference type="ChEBI" id="CHEBI:49883"/>
    </cofactor>
    <text evidence="5">Binds 1 [4Fe-4S] cluster per subunit.</text>
</comment>
<dbReference type="HAMAP" id="MF_00191">
    <property type="entry name" value="IspH"/>
    <property type="match status" value="1"/>
</dbReference>
<evidence type="ECO:0000256" key="5">
    <source>
        <dbReference type="HAMAP-Rule" id="MF_00191"/>
    </source>
</evidence>
<feature type="binding site" evidence="5">
    <location>
        <position position="221"/>
    </location>
    <ligand>
        <name>dimethylallyl diphosphate</name>
        <dbReference type="ChEBI" id="CHEBI:57623"/>
    </ligand>
</feature>
<feature type="binding site" evidence="5">
    <location>
        <position position="363"/>
    </location>
    <ligand>
        <name>dimethylallyl diphosphate</name>
        <dbReference type="ChEBI" id="CHEBI:57623"/>
    </ligand>
</feature>
<dbReference type="GO" id="GO:0016114">
    <property type="term" value="P:terpenoid biosynthetic process"/>
    <property type="evidence" value="ECO:0007669"/>
    <property type="project" value="UniProtKB-UniRule"/>
</dbReference>
<reference evidence="6 7" key="1">
    <citation type="submission" date="2020-08" db="EMBL/GenBank/DDBJ databases">
        <title>Sequencing the genomes of 1000 actinobacteria strains.</title>
        <authorList>
            <person name="Klenk H.-P."/>
        </authorList>
    </citation>
    <scope>NUCLEOTIDE SEQUENCE [LARGE SCALE GENOMIC DNA]</scope>
    <source>
        <strain evidence="6 7">DSM 44230</strain>
    </source>
</reference>
<dbReference type="EC" id="1.17.7.4" evidence="5"/>
<dbReference type="CDD" id="cd13944">
    <property type="entry name" value="lytB_ispH"/>
    <property type="match status" value="1"/>
</dbReference>
<feature type="binding site" evidence="5">
    <location>
        <position position="321"/>
    </location>
    <ligand>
        <name>isopentenyl diphosphate</name>
        <dbReference type="ChEBI" id="CHEBI:128769"/>
    </ligand>
</feature>
<dbReference type="GO" id="GO:0046872">
    <property type="term" value="F:metal ion binding"/>
    <property type="evidence" value="ECO:0007669"/>
    <property type="project" value="UniProtKB-KW"/>
</dbReference>
<evidence type="ECO:0000313" key="7">
    <source>
        <dbReference type="Proteomes" id="UP000533598"/>
    </source>
</evidence>